<sequence length="494" mass="52624">MSAEQKFTRRWVLSGLMAGIAVPGCAEAPSRSIRPAARAVAVTSASSAQAGNEAMALVEAARLGGSVGFLVAETASGKVLEAYGGETALPPASVAKAMTTLYALDRLGPQFRFSTRVLATGPVSGGRLQGDLVLLGSGDPTLDTDRLGDLAAALAARGVKEISGRFLVCGSGVPRQDRIAADQPDHVGYNPTIAGLNLNFNRVHFEWRRSASGPQLTMDARGRRFVPRVTMAEVRAVNRAAPLFDYRRGAGRDEWSVAAQALNSNGSRWLPVRHPEHYCAEVFAVLMRAHGLQLPPAQVISAPPQGNLLAENRSDDLMAVSRDMLRFSTNITAEAVGLVASGAGTLPDSGRRMSDWAVTRHGANSRFVDHSGLGAASRVAPSDMVRALRSGRASGLPAILREQALRDLSGNEMKGHPVRAVAKTGTLNFVSGLAGYLQAPNGRELTFAIFCADLPRRDRLSVAQRERPEGGREWNARARRLQGQLLGRWAGMVT</sequence>
<keyword evidence="3" id="KW-0121">Carboxypeptidase</keyword>
<protein>
    <submittedName>
        <fullName evidence="3">D-alanyl-D-alanine carboxypeptidase/D-alanyl-D-alanine-endopeptidase</fullName>
        <ecNumber evidence="3">3.4.16.4</ecNumber>
    </submittedName>
</protein>
<dbReference type="Gene3D" id="3.40.710.10">
    <property type="entry name" value="DD-peptidase/beta-lactamase superfamily"/>
    <property type="match status" value="2"/>
</dbReference>
<dbReference type="Pfam" id="PF02113">
    <property type="entry name" value="Peptidase_S13"/>
    <property type="match status" value="1"/>
</dbReference>
<evidence type="ECO:0000256" key="2">
    <source>
        <dbReference type="ARBA" id="ARBA00022801"/>
    </source>
</evidence>
<dbReference type="SUPFAM" id="SSF56601">
    <property type="entry name" value="beta-lactamase/transpeptidase-like"/>
    <property type="match status" value="1"/>
</dbReference>
<dbReference type="RefSeq" id="WP_202689205.1">
    <property type="nucleotide sequence ID" value="NZ_JAESVN010000005.1"/>
</dbReference>
<evidence type="ECO:0000313" key="4">
    <source>
        <dbReference type="Proteomes" id="UP000648908"/>
    </source>
</evidence>
<dbReference type="Proteomes" id="UP000648908">
    <property type="component" value="Unassembled WGS sequence"/>
</dbReference>
<dbReference type="GO" id="GO:0009002">
    <property type="term" value="F:serine-type D-Ala-D-Ala carboxypeptidase activity"/>
    <property type="evidence" value="ECO:0007669"/>
    <property type="project" value="UniProtKB-EC"/>
</dbReference>
<dbReference type="EMBL" id="JAESVN010000005">
    <property type="protein sequence ID" value="MBL4918217.1"/>
    <property type="molecule type" value="Genomic_DNA"/>
</dbReference>
<name>A0A8K0VA01_9RHOB</name>
<comment type="caution">
    <text evidence="3">The sequence shown here is derived from an EMBL/GenBank/DDBJ whole genome shotgun (WGS) entry which is preliminary data.</text>
</comment>
<evidence type="ECO:0000313" key="3">
    <source>
        <dbReference type="EMBL" id="MBL4918217.1"/>
    </source>
</evidence>
<keyword evidence="4" id="KW-1185">Reference proteome</keyword>
<dbReference type="PANTHER" id="PTHR30023">
    <property type="entry name" value="D-ALANYL-D-ALANINE CARBOXYPEPTIDASE"/>
    <property type="match status" value="1"/>
</dbReference>
<dbReference type="EC" id="3.4.16.4" evidence="3"/>
<keyword evidence="2 3" id="KW-0378">Hydrolase</keyword>
<dbReference type="GO" id="GO:0006508">
    <property type="term" value="P:proteolysis"/>
    <property type="evidence" value="ECO:0007669"/>
    <property type="project" value="InterPro"/>
</dbReference>
<dbReference type="GO" id="GO:0000270">
    <property type="term" value="P:peptidoglycan metabolic process"/>
    <property type="evidence" value="ECO:0007669"/>
    <property type="project" value="TreeGrafter"/>
</dbReference>
<dbReference type="InterPro" id="IPR000667">
    <property type="entry name" value="Peptidase_S13"/>
</dbReference>
<dbReference type="InterPro" id="IPR006311">
    <property type="entry name" value="TAT_signal"/>
</dbReference>
<evidence type="ECO:0000256" key="1">
    <source>
        <dbReference type="ARBA" id="ARBA00006096"/>
    </source>
</evidence>
<dbReference type="InterPro" id="IPR012338">
    <property type="entry name" value="Beta-lactam/transpept-like"/>
</dbReference>
<reference evidence="3" key="1">
    <citation type="submission" date="2021-01" db="EMBL/GenBank/DDBJ databases">
        <title>Tabrizicola alba sp. nov. a motile alkaliphilic bacterium isolated from a soda lake.</title>
        <authorList>
            <person name="Szuroczki S."/>
            <person name="Abbaszade G."/>
            <person name="Schumann P."/>
            <person name="Toth E."/>
        </authorList>
    </citation>
    <scope>NUCLEOTIDE SEQUENCE</scope>
    <source>
        <strain evidence="3">DMG-N-6</strain>
    </source>
</reference>
<dbReference type="PRINTS" id="PR00922">
    <property type="entry name" value="DADACBPTASE3"/>
</dbReference>
<organism evidence="3 4">
    <name type="scientific">Szabonella alba</name>
    <dbReference type="NCBI Taxonomy" id="2804194"/>
    <lineage>
        <taxon>Bacteria</taxon>
        <taxon>Pseudomonadati</taxon>
        <taxon>Pseudomonadota</taxon>
        <taxon>Alphaproteobacteria</taxon>
        <taxon>Rhodobacterales</taxon>
        <taxon>Paracoccaceae</taxon>
        <taxon>Szabonella</taxon>
    </lineage>
</organism>
<comment type="similarity">
    <text evidence="1">Belongs to the peptidase S13 family.</text>
</comment>
<accession>A0A8K0VA01</accession>
<proteinExistence type="inferred from homology"/>
<keyword evidence="3" id="KW-0645">Protease</keyword>
<dbReference type="AlphaFoldDB" id="A0A8K0VA01"/>
<dbReference type="PANTHER" id="PTHR30023:SF0">
    <property type="entry name" value="PENICILLIN-SENSITIVE CARBOXYPEPTIDASE A"/>
    <property type="match status" value="1"/>
</dbReference>
<dbReference type="PROSITE" id="PS51318">
    <property type="entry name" value="TAT"/>
    <property type="match status" value="1"/>
</dbReference>
<gene>
    <name evidence="3" type="primary">dacB</name>
    <name evidence="3" type="ORF">JL811_13390</name>
</gene>
<dbReference type="NCBIfam" id="TIGR00666">
    <property type="entry name" value="PBP4"/>
    <property type="match status" value="1"/>
</dbReference>
<dbReference type="Gene3D" id="3.50.80.20">
    <property type="entry name" value="D-Ala-D-Ala carboxypeptidase C, peptidase S13"/>
    <property type="match status" value="1"/>
</dbReference>